<dbReference type="RefSeq" id="WP_354196405.1">
    <property type="nucleotide sequence ID" value="NZ_JBEPLW010000006.1"/>
</dbReference>
<dbReference type="Proteomes" id="UP001549099">
    <property type="component" value="Unassembled WGS sequence"/>
</dbReference>
<dbReference type="InterPro" id="IPR029063">
    <property type="entry name" value="SAM-dependent_MTases_sf"/>
</dbReference>
<dbReference type="Gene3D" id="3.40.50.150">
    <property type="entry name" value="Vaccinia Virus protein VP39"/>
    <property type="match status" value="1"/>
</dbReference>
<gene>
    <name evidence="1" type="ORF">ABID49_001220</name>
</gene>
<dbReference type="PANTHER" id="PTHR35276">
    <property type="entry name" value="S-ADENOSYL-L-METHIONINE-DEPENDENT METHYLTRANSFERASES SUPERFAMILY PROTEIN"/>
    <property type="match status" value="1"/>
</dbReference>
<keyword evidence="2" id="KW-1185">Reference proteome</keyword>
<evidence type="ECO:0000313" key="2">
    <source>
        <dbReference type="Proteomes" id="UP001549099"/>
    </source>
</evidence>
<dbReference type="EMBL" id="JBEPLW010000006">
    <property type="protein sequence ID" value="MET3575335.1"/>
    <property type="molecule type" value="Genomic_DNA"/>
</dbReference>
<protein>
    <submittedName>
        <fullName evidence="1">tRNA G37 N-methylase Trm5</fullName>
    </submittedName>
</protein>
<dbReference type="SUPFAM" id="SSF53335">
    <property type="entry name" value="S-adenosyl-L-methionine-dependent methyltransferases"/>
    <property type="match status" value="1"/>
</dbReference>
<dbReference type="InterPro" id="IPR010719">
    <property type="entry name" value="MnmM_MeTrfase"/>
</dbReference>
<dbReference type="Pfam" id="PF06962">
    <property type="entry name" value="rRNA_methylase"/>
    <property type="match status" value="1"/>
</dbReference>
<sequence>MELGRSLAQARRWMEKTVKPGETVIDGTAGNGHDTLFLAQLVGEAGTVLAFDIQQEALDSTAARLGGMSARVELILDSHSEAAKYADRPVGGAMFNLGFLPNTGDRTVITRPETTVRAIHSILGLLKKQGLITVCVYDGHEGGAEERDALLKYAGSLHESEVHVARYELLNQHGHPPFLIVFEKKKEFGEPAVIA</sequence>
<evidence type="ECO:0000313" key="1">
    <source>
        <dbReference type="EMBL" id="MET3575335.1"/>
    </source>
</evidence>
<organism evidence="1 2">
    <name type="scientific">Bhargavaea ullalensis</name>
    <dbReference type="NCBI Taxonomy" id="1265685"/>
    <lineage>
        <taxon>Bacteria</taxon>
        <taxon>Bacillati</taxon>
        <taxon>Bacillota</taxon>
        <taxon>Bacilli</taxon>
        <taxon>Bacillales</taxon>
        <taxon>Caryophanaceae</taxon>
        <taxon>Bhargavaea</taxon>
    </lineage>
</organism>
<comment type="caution">
    <text evidence="1">The sequence shown here is derived from an EMBL/GenBank/DDBJ whole genome shotgun (WGS) entry which is preliminary data.</text>
</comment>
<accession>A0ABV2GAN1</accession>
<reference evidence="1 2" key="1">
    <citation type="submission" date="2024-06" db="EMBL/GenBank/DDBJ databases">
        <title>Genomic Encyclopedia of Type Strains, Phase IV (KMG-IV): sequencing the most valuable type-strain genomes for metagenomic binning, comparative biology and taxonomic classification.</title>
        <authorList>
            <person name="Goeker M."/>
        </authorList>
    </citation>
    <scope>NUCLEOTIDE SEQUENCE [LARGE SCALE GENOMIC DNA]</scope>
    <source>
        <strain evidence="1 2">DSM 26128</strain>
    </source>
</reference>
<proteinExistence type="predicted"/>
<name>A0ABV2GAN1_9BACL</name>
<dbReference type="PANTHER" id="PTHR35276:SF1">
    <property type="entry name" value="TRNA (MNM(5)S(2)U34)-METHYLTRANSFERASE, CHLOROPLASTIC"/>
    <property type="match status" value="1"/>
</dbReference>